<dbReference type="GO" id="GO:0005829">
    <property type="term" value="C:cytosol"/>
    <property type="evidence" value="ECO:0007669"/>
    <property type="project" value="TreeGrafter"/>
</dbReference>
<evidence type="ECO:0000256" key="4">
    <source>
        <dbReference type="ARBA" id="ARBA00022862"/>
    </source>
</evidence>
<feature type="binding site" evidence="8">
    <location>
        <position position="136"/>
    </location>
    <ligand>
        <name>substrate</name>
    </ligand>
</feature>
<comment type="caution">
    <text evidence="12">The sequence shown here is derived from an EMBL/GenBank/DDBJ whole genome shotgun (WGS) entry which is preliminary data.</text>
</comment>
<dbReference type="PROSITE" id="PS51352">
    <property type="entry name" value="THIOREDOXIN_2"/>
    <property type="match status" value="1"/>
</dbReference>
<dbReference type="InterPro" id="IPR000866">
    <property type="entry name" value="AhpC/TSA"/>
</dbReference>
<dbReference type="RefSeq" id="WP_139939362.1">
    <property type="nucleotide sequence ID" value="NZ_JBHSYP010000003.1"/>
</dbReference>
<dbReference type="PIRSF" id="PIRSF000239">
    <property type="entry name" value="AHPC"/>
    <property type="match status" value="1"/>
</dbReference>
<comment type="miscellaneous">
    <text evidence="8">The active site is a conserved redox-active cysteine residue, the peroxidatic cysteine (C(P)), which makes the nucleophilic attack on the peroxide substrate. The peroxide oxidizes the C(P)-SH to cysteine sulfenic acid (C(P)-SOH), which then reacts with another cysteine residue, the resolving cysteine (C(R)), to form a disulfide bridge. The disulfide is subsequently reduced by an appropriate electron donor to complete the catalytic cycle. In this 1-Cys peroxiredoxin, no C(R) is present and C(P) instead forms a disulfide with a cysteine from another protein or with a small thiol molecule.</text>
</comment>
<name>A0A501PPK2_9PROT</name>
<evidence type="ECO:0000313" key="13">
    <source>
        <dbReference type="Proteomes" id="UP000319148"/>
    </source>
</evidence>
<evidence type="ECO:0000313" key="12">
    <source>
        <dbReference type="EMBL" id="TPD61726.1"/>
    </source>
</evidence>
<comment type="similarity">
    <text evidence="8">Belongs to the peroxiredoxin family. Prx6 subfamily.</text>
</comment>
<reference evidence="13" key="1">
    <citation type="submission" date="2019-06" db="EMBL/GenBank/DDBJ databases">
        <title>The complete genome of Emcibacter congregatus ZYLT.</title>
        <authorList>
            <person name="Zhao Z."/>
        </authorList>
    </citation>
    <scope>NUCLEOTIDE SEQUENCE [LARGE SCALE GENOMIC DNA]</scope>
    <source>
        <strain evidence="13">MCCC 1A06723</strain>
    </source>
</reference>
<dbReference type="PANTHER" id="PTHR10681:SF128">
    <property type="entry name" value="THIOREDOXIN-DEPENDENT PEROXIDE REDUCTASE, MITOCHONDRIAL"/>
    <property type="match status" value="1"/>
</dbReference>
<dbReference type="InterPro" id="IPR036249">
    <property type="entry name" value="Thioredoxin-like_sf"/>
</dbReference>
<dbReference type="Proteomes" id="UP000319148">
    <property type="component" value="Unassembled WGS sequence"/>
</dbReference>
<dbReference type="InterPro" id="IPR022915">
    <property type="entry name" value="Peroxiredoxin_TDXH"/>
</dbReference>
<dbReference type="PANTHER" id="PTHR10681">
    <property type="entry name" value="THIOREDOXIN PEROXIDASE"/>
    <property type="match status" value="1"/>
</dbReference>
<comment type="function">
    <text evidence="7 8">Thiol-specific peroxidase that catalyzes the reduction of hydrogen peroxide and organic hydroperoxides to water and alcohols, respectively. Plays a role in cell protection against oxidative stress by detoxifying peroxides.</text>
</comment>
<feature type="active site" description="Cysteine sulfenic acid (-SOH) intermediate; for peroxidase activity" evidence="9">
    <location>
        <position position="59"/>
    </location>
</feature>
<dbReference type="Gene3D" id="3.40.30.10">
    <property type="entry name" value="Glutaredoxin"/>
    <property type="match status" value="1"/>
</dbReference>
<dbReference type="GO" id="GO:0033554">
    <property type="term" value="P:cellular response to stress"/>
    <property type="evidence" value="ECO:0007669"/>
    <property type="project" value="TreeGrafter"/>
</dbReference>
<dbReference type="SUPFAM" id="SSF52833">
    <property type="entry name" value="Thioredoxin-like"/>
    <property type="match status" value="1"/>
</dbReference>
<comment type="caution">
    <text evidence="8">Lacks conserved residue(s) required for the propagation of feature annotation.</text>
</comment>
<feature type="region of interest" description="Disordered" evidence="10">
    <location>
        <begin position="204"/>
        <end position="224"/>
    </location>
</feature>
<feature type="compositionally biased region" description="Polar residues" evidence="10">
    <location>
        <begin position="204"/>
        <end position="214"/>
    </location>
</feature>
<dbReference type="InterPro" id="IPR050217">
    <property type="entry name" value="Peroxiredoxin"/>
</dbReference>
<protein>
    <recommendedName>
        <fullName evidence="8">Peroxiredoxin</fullName>
        <ecNumber evidence="8">1.11.1.24</ecNumber>
    </recommendedName>
    <alternativeName>
        <fullName evidence="8">Thioredoxin-dependent peroxiredoxin</fullName>
    </alternativeName>
</protein>
<dbReference type="GO" id="GO:0042744">
    <property type="term" value="P:hydrogen peroxide catabolic process"/>
    <property type="evidence" value="ECO:0007669"/>
    <property type="project" value="TreeGrafter"/>
</dbReference>
<dbReference type="InterPro" id="IPR019479">
    <property type="entry name" value="Peroxiredoxin_C"/>
</dbReference>
<feature type="active site" description="Cysteine sulfenic acid (-SOH) intermediate" evidence="8">
    <location>
        <position position="59"/>
    </location>
</feature>
<evidence type="ECO:0000256" key="1">
    <source>
        <dbReference type="ARBA" id="ARBA00009796"/>
    </source>
</evidence>
<dbReference type="GO" id="GO:0006979">
    <property type="term" value="P:response to oxidative stress"/>
    <property type="evidence" value="ECO:0007669"/>
    <property type="project" value="TreeGrafter"/>
</dbReference>
<evidence type="ECO:0000256" key="8">
    <source>
        <dbReference type="HAMAP-Rule" id="MF_00401"/>
    </source>
</evidence>
<keyword evidence="3 8" id="KW-0575">Peroxidase</keyword>
<keyword evidence="6 8" id="KW-0676">Redox-active center</keyword>
<dbReference type="HAMAP" id="MF_00401">
    <property type="entry name" value="Peroxiredoxin"/>
    <property type="match status" value="1"/>
</dbReference>
<sequence>MSETYSGEENQPAVRQYLRIGERAPAFTARTTMGVKSLDDYRGKWLLLFSHPADFTPVCTSEFIAFENAAKEFRRRDCELLGLSVDSIYAHLAWIQNIEDKFGVTISFPIIEDLSMIIAEAYGMINENSTSTAAIRSAFFIDPDGIVQAMVHYPMNVGRSVDELLRVLSALQATAAEGLAAPEGWKPGDRLLKAPPITLETMKQRLSSGQSSVTKDWYYSEATE</sequence>
<dbReference type="AlphaFoldDB" id="A0A501PPK2"/>
<comment type="subunit">
    <text evidence="8">Homodecamer. Pentamer of dimers that assemble into a ring structure.</text>
</comment>
<evidence type="ECO:0000256" key="10">
    <source>
        <dbReference type="SAM" id="MobiDB-lite"/>
    </source>
</evidence>
<evidence type="ECO:0000259" key="11">
    <source>
        <dbReference type="PROSITE" id="PS51352"/>
    </source>
</evidence>
<dbReference type="GO" id="GO:0045454">
    <property type="term" value="P:cell redox homeostasis"/>
    <property type="evidence" value="ECO:0007669"/>
    <property type="project" value="TreeGrafter"/>
</dbReference>
<evidence type="ECO:0000256" key="2">
    <source>
        <dbReference type="ARBA" id="ARBA00022490"/>
    </source>
</evidence>
<keyword evidence="13" id="KW-1185">Reference proteome</keyword>
<evidence type="ECO:0000256" key="9">
    <source>
        <dbReference type="PIRSR" id="PIRSR000239-1"/>
    </source>
</evidence>
<gene>
    <name evidence="12" type="ORF">FIV46_05825</name>
</gene>
<dbReference type="EC" id="1.11.1.24" evidence="8"/>
<feature type="domain" description="Thioredoxin" evidence="11">
    <location>
        <begin position="18"/>
        <end position="173"/>
    </location>
</feature>
<dbReference type="OrthoDB" id="9812811at2"/>
<dbReference type="InterPro" id="IPR024706">
    <property type="entry name" value="Peroxiredoxin_AhpC-typ"/>
</dbReference>
<dbReference type="Pfam" id="PF10417">
    <property type="entry name" value="1-cysPrx_C"/>
    <property type="match status" value="1"/>
</dbReference>
<accession>A0A501PPK2</accession>
<keyword evidence="2 8" id="KW-0963">Cytoplasm</keyword>
<dbReference type="GO" id="GO:0008379">
    <property type="term" value="F:thioredoxin peroxidase activity"/>
    <property type="evidence" value="ECO:0007669"/>
    <property type="project" value="TreeGrafter"/>
</dbReference>
<keyword evidence="5 8" id="KW-0560">Oxidoreductase</keyword>
<dbReference type="InterPro" id="IPR013766">
    <property type="entry name" value="Thioredoxin_domain"/>
</dbReference>
<comment type="catalytic activity">
    <reaction evidence="8">
        <text>a hydroperoxide + [thioredoxin]-dithiol = an alcohol + [thioredoxin]-disulfide + H2O</text>
        <dbReference type="Rhea" id="RHEA:62620"/>
        <dbReference type="Rhea" id="RHEA-COMP:10698"/>
        <dbReference type="Rhea" id="RHEA-COMP:10700"/>
        <dbReference type="ChEBI" id="CHEBI:15377"/>
        <dbReference type="ChEBI" id="CHEBI:29950"/>
        <dbReference type="ChEBI" id="CHEBI:30879"/>
        <dbReference type="ChEBI" id="CHEBI:35924"/>
        <dbReference type="ChEBI" id="CHEBI:50058"/>
        <dbReference type="EC" id="1.11.1.24"/>
    </reaction>
</comment>
<keyword evidence="4 8" id="KW-0049">Antioxidant</keyword>
<evidence type="ECO:0000256" key="7">
    <source>
        <dbReference type="ARBA" id="ARBA00037420"/>
    </source>
</evidence>
<evidence type="ECO:0000256" key="3">
    <source>
        <dbReference type="ARBA" id="ARBA00022559"/>
    </source>
</evidence>
<dbReference type="NCBIfam" id="NF009668">
    <property type="entry name" value="PRK13189.1"/>
    <property type="match status" value="1"/>
</dbReference>
<dbReference type="Pfam" id="PF00578">
    <property type="entry name" value="AhpC-TSA"/>
    <property type="match status" value="1"/>
</dbReference>
<proteinExistence type="inferred from homology"/>
<dbReference type="EMBL" id="VFIY01000005">
    <property type="protein sequence ID" value="TPD61726.1"/>
    <property type="molecule type" value="Genomic_DNA"/>
</dbReference>
<comment type="subcellular location">
    <subcellularLocation>
        <location evidence="8">Cytoplasm</location>
    </subcellularLocation>
</comment>
<evidence type="ECO:0000256" key="5">
    <source>
        <dbReference type="ARBA" id="ARBA00023002"/>
    </source>
</evidence>
<comment type="similarity">
    <text evidence="1">Belongs to the peroxiredoxin family. AhpC/Prx1 subfamily.</text>
</comment>
<evidence type="ECO:0000256" key="6">
    <source>
        <dbReference type="ARBA" id="ARBA00023284"/>
    </source>
</evidence>
<organism evidence="12 13">
    <name type="scientific">Emcibacter nanhaiensis</name>
    <dbReference type="NCBI Taxonomy" id="1505037"/>
    <lineage>
        <taxon>Bacteria</taxon>
        <taxon>Pseudomonadati</taxon>
        <taxon>Pseudomonadota</taxon>
        <taxon>Alphaproteobacteria</taxon>
        <taxon>Emcibacterales</taxon>
        <taxon>Emcibacteraceae</taxon>
        <taxon>Emcibacter</taxon>
    </lineage>
</organism>